<reference evidence="6" key="1">
    <citation type="submission" date="2013-07" db="EMBL/GenBank/DDBJ databases">
        <title>Sub-species coevolution in mutualistic symbiosis.</title>
        <authorList>
            <person name="Murfin K."/>
            <person name="Klassen J."/>
            <person name="Lee M."/>
            <person name="Forst S."/>
            <person name="Stock P."/>
            <person name="Goodrich-Blair H."/>
        </authorList>
    </citation>
    <scope>NUCLEOTIDE SEQUENCE [LARGE SCALE GENOMIC DNA]</scope>
    <source>
        <strain evidence="6">Kraussei Quebec</strain>
    </source>
</reference>
<dbReference type="HOGENOM" id="CLU_2249038_0_0_6"/>
<comment type="caution">
    <text evidence="6">The sequence shown here is derived from an EMBL/GenBank/DDBJ whole genome shotgun (WGS) entry which is preliminary data.</text>
</comment>
<dbReference type="Proteomes" id="UP000028500">
    <property type="component" value="Unassembled WGS sequence"/>
</dbReference>
<evidence type="ECO:0000256" key="3">
    <source>
        <dbReference type="ARBA" id="ARBA00023136"/>
    </source>
</evidence>
<sequence length="104" mass="10742">MALVVLGTGVGISGSQVGLNALSATLYPTQCRATGVSWANAVGRCGAIVGSLSGGLMLSWNISFSTMFIVIALPAVVAALAMVILRTQHRTARIVVSHMTIQEK</sequence>
<dbReference type="SUPFAM" id="SSF103473">
    <property type="entry name" value="MFS general substrate transporter"/>
    <property type="match status" value="1"/>
</dbReference>
<evidence type="ECO:0000259" key="5">
    <source>
        <dbReference type="PROSITE" id="PS50850"/>
    </source>
</evidence>
<gene>
    <name evidence="6" type="ORF">XBKQ1_870005</name>
</gene>
<dbReference type="InterPro" id="IPR036259">
    <property type="entry name" value="MFS_trans_sf"/>
</dbReference>
<keyword evidence="3 4" id="KW-0472">Membrane</keyword>
<keyword evidence="1 4" id="KW-0812">Transmembrane</keyword>
<keyword evidence="7" id="KW-1185">Reference proteome</keyword>
<evidence type="ECO:0000313" key="7">
    <source>
        <dbReference type="Proteomes" id="UP000028500"/>
    </source>
</evidence>
<evidence type="ECO:0000256" key="1">
    <source>
        <dbReference type="ARBA" id="ARBA00022692"/>
    </source>
</evidence>
<name>A0A077PQF8_XENBV</name>
<dbReference type="Gene3D" id="1.20.1250.20">
    <property type="entry name" value="MFS general substrate transporter like domains"/>
    <property type="match status" value="1"/>
</dbReference>
<accession>A0A077PQF8</accession>
<feature type="transmembrane region" description="Helical" evidence="4">
    <location>
        <begin position="62"/>
        <end position="85"/>
    </location>
</feature>
<feature type="domain" description="Major facilitator superfamily (MFS) profile" evidence="5">
    <location>
        <begin position="1"/>
        <end position="90"/>
    </location>
</feature>
<dbReference type="PROSITE" id="PS50850">
    <property type="entry name" value="MFS"/>
    <property type="match status" value="1"/>
</dbReference>
<dbReference type="EMBL" id="CBSY010000280">
    <property type="protein sequence ID" value="CDH22044.1"/>
    <property type="molecule type" value="Genomic_DNA"/>
</dbReference>
<evidence type="ECO:0000256" key="2">
    <source>
        <dbReference type="ARBA" id="ARBA00022989"/>
    </source>
</evidence>
<proteinExistence type="predicted"/>
<dbReference type="InterPro" id="IPR020846">
    <property type="entry name" value="MFS_dom"/>
</dbReference>
<keyword evidence="2 4" id="KW-1133">Transmembrane helix</keyword>
<evidence type="ECO:0000313" key="6">
    <source>
        <dbReference type="EMBL" id="CDH22044.1"/>
    </source>
</evidence>
<dbReference type="GO" id="GO:0022857">
    <property type="term" value="F:transmembrane transporter activity"/>
    <property type="evidence" value="ECO:0007669"/>
    <property type="project" value="InterPro"/>
</dbReference>
<organism evidence="6 7">
    <name type="scientific">Xenorhabdus bovienii str. kraussei Quebec</name>
    <dbReference type="NCBI Taxonomy" id="1398203"/>
    <lineage>
        <taxon>Bacteria</taxon>
        <taxon>Pseudomonadati</taxon>
        <taxon>Pseudomonadota</taxon>
        <taxon>Gammaproteobacteria</taxon>
        <taxon>Enterobacterales</taxon>
        <taxon>Morganellaceae</taxon>
        <taxon>Xenorhabdus</taxon>
    </lineage>
</organism>
<protein>
    <submittedName>
        <fullName evidence="6">Putative major facilitator superfamily transporter</fullName>
    </submittedName>
</protein>
<evidence type="ECO:0000256" key="4">
    <source>
        <dbReference type="SAM" id="Phobius"/>
    </source>
</evidence>
<dbReference type="AlphaFoldDB" id="A0A077PQF8"/>